<dbReference type="InParanoid" id="A0A2P5EU36"/>
<proteinExistence type="predicted"/>
<evidence type="ECO:0000313" key="2">
    <source>
        <dbReference type="Proteomes" id="UP000237000"/>
    </source>
</evidence>
<dbReference type="EMBL" id="JXTC01000098">
    <property type="protein sequence ID" value="PON89044.1"/>
    <property type="molecule type" value="Genomic_DNA"/>
</dbReference>
<protein>
    <submittedName>
        <fullName evidence="1">Uncharacterized protein</fullName>
    </submittedName>
</protein>
<accession>A0A2P5EU36</accession>
<comment type="caution">
    <text evidence="1">The sequence shown here is derived from an EMBL/GenBank/DDBJ whole genome shotgun (WGS) entry which is preliminary data.</text>
</comment>
<dbReference type="Proteomes" id="UP000237000">
    <property type="component" value="Unassembled WGS sequence"/>
</dbReference>
<keyword evidence="2" id="KW-1185">Reference proteome</keyword>
<organism evidence="1 2">
    <name type="scientific">Trema orientale</name>
    <name type="common">Charcoal tree</name>
    <name type="synonym">Celtis orientalis</name>
    <dbReference type="NCBI Taxonomy" id="63057"/>
    <lineage>
        <taxon>Eukaryota</taxon>
        <taxon>Viridiplantae</taxon>
        <taxon>Streptophyta</taxon>
        <taxon>Embryophyta</taxon>
        <taxon>Tracheophyta</taxon>
        <taxon>Spermatophyta</taxon>
        <taxon>Magnoliopsida</taxon>
        <taxon>eudicotyledons</taxon>
        <taxon>Gunneridae</taxon>
        <taxon>Pentapetalae</taxon>
        <taxon>rosids</taxon>
        <taxon>fabids</taxon>
        <taxon>Rosales</taxon>
        <taxon>Cannabaceae</taxon>
        <taxon>Trema</taxon>
    </lineage>
</organism>
<reference evidence="2" key="1">
    <citation type="submission" date="2016-06" db="EMBL/GenBank/DDBJ databases">
        <title>Parallel loss of symbiosis genes in relatives of nitrogen-fixing non-legume Parasponia.</title>
        <authorList>
            <person name="Van Velzen R."/>
            <person name="Holmer R."/>
            <person name="Bu F."/>
            <person name="Rutten L."/>
            <person name="Van Zeijl A."/>
            <person name="Liu W."/>
            <person name="Santuari L."/>
            <person name="Cao Q."/>
            <person name="Sharma T."/>
            <person name="Shen D."/>
            <person name="Roswanjaya Y."/>
            <person name="Wardhani T."/>
            <person name="Kalhor M.S."/>
            <person name="Jansen J."/>
            <person name="Van den Hoogen J."/>
            <person name="Gungor B."/>
            <person name="Hartog M."/>
            <person name="Hontelez J."/>
            <person name="Verver J."/>
            <person name="Yang W.-C."/>
            <person name="Schijlen E."/>
            <person name="Repin R."/>
            <person name="Schilthuizen M."/>
            <person name="Schranz E."/>
            <person name="Heidstra R."/>
            <person name="Miyata K."/>
            <person name="Fedorova E."/>
            <person name="Kohlen W."/>
            <person name="Bisseling T."/>
            <person name="Smit S."/>
            <person name="Geurts R."/>
        </authorList>
    </citation>
    <scope>NUCLEOTIDE SEQUENCE [LARGE SCALE GENOMIC DNA]</scope>
    <source>
        <strain evidence="2">cv. RG33-2</strain>
    </source>
</reference>
<sequence>MSFQFSQIIELCNFTGIPIQSIWCVA</sequence>
<gene>
    <name evidence="1" type="ORF">TorRG33x02_151190</name>
</gene>
<evidence type="ECO:0000313" key="1">
    <source>
        <dbReference type="EMBL" id="PON89044.1"/>
    </source>
</evidence>
<dbReference type="AlphaFoldDB" id="A0A2P5EU36"/>
<name>A0A2P5EU36_TREOI</name>